<dbReference type="eggNOG" id="ENOG5033YBD">
    <property type="taxonomic scope" value="Bacteria"/>
</dbReference>
<comment type="caution">
    <text evidence="2">The sequence shown here is derived from an EMBL/GenBank/DDBJ whole genome shotgun (WGS) entry which is preliminary data.</text>
</comment>
<dbReference type="InterPro" id="IPR016181">
    <property type="entry name" value="Acyl_CoA_acyltransferase"/>
</dbReference>
<dbReference type="EMBL" id="AYXG01000142">
    <property type="protein sequence ID" value="EWC60831.1"/>
    <property type="molecule type" value="Genomic_DNA"/>
</dbReference>
<dbReference type="PROSITE" id="PS51186">
    <property type="entry name" value="GNAT"/>
    <property type="match status" value="1"/>
</dbReference>
<reference evidence="2 3" key="1">
    <citation type="journal article" date="2014" name="Genome Announc.">
        <title>Draft Genome Sequence of the Antitrypanosomally Active Sponge-Associated Bacterium Actinokineospora sp. Strain EG49.</title>
        <authorList>
            <person name="Harjes J."/>
            <person name="Ryu T."/>
            <person name="Abdelmohsen U.R."/>
            <person name="Moitinho-Silva L."/>
            <person name="Horn H."/>
            <person name="Ravasi T."/>
            <person name="Hentschel U."/>
        </authorList>
    </citation>
    <scope>NUCLEOTIDE SEQUENCE [LARGE SCALE GENOMIC DNA]</scope>
    <source>
        <strain evidence="2 3">EG49</strain>
    </source>
</reference>
<evidence type="ECO:0000313" key="3">
    <source>
        <dbReference type="Proteomes" id="UP000019277"/>
    </source>
</evidence>
<accession>W7IWK3</accession>
<evidence type="ECO:0000259" key="1">
    <source>
        <dbReference type="PROSITE" id="PS51186"/>
    </source>
</evidence>
<keyword evidence="3" id="KW-1185">Reference proteome</keyword>
<dbReference type="Proteomes" id="UP000019277">
    <property type="component" value="Unassembled WGS sequence"/>
</dbReference>
<organism evidence="2 3">
    <name type="scientific">Actinokineospora spheciospongiae</name>
    <dbReference type="NCBI Taxonomy" id="909613"/>
    <lineage>
        <taxon>Bacteria</taxon>
        <taxon>Bacillati</taxon>
        <taxon>Actinomycetota</taxon>
        <taxon>Actinomycetes</taxon>
        <taxon>Pseudonocardiales</taxon>
        <taxon>Pseudonocardiaceae</taxon>
        <taxon>Actinokineospora</taxon>
    </lineage>
</organism>
<dbReference type="SUPFAM" id="SSF55729">
    <property type="entry name" value="Acyl-CoA N-acyltransferases (Nat)"/>
    <property type="match status" value="1"/>
</dbReference>
<gene>
    <name evidence="2" type="ORF">UO65_3884</name>
</gene>
<dbReference type="Gene3D" id="3.40.630.30">
    <property type="match status" value="1"/>
</dbReference>
<proteinExistence type="predicted"/>
<name>W7IWK3_9PSEU</name>
<feature type="domain" description="N-acetyltransferase" evidence="1">
    <location>
        <begin position="2"/>
        <end position="173"/>
    </location>
</feature>
<sequence length="199" mass="22266">MYVIRPAEAGDRDQVADLVRTRADWMREQGLRRWRGWVGSAEHLADQVTEPDWPVWALVDDGVLLAVTTADETPTLGWTEQERAASAIFLQSTVTHPSRAGSGVGMVVAFWALDRAARQGRQWVRRGVLTDSEGGNLGLVRYYRRQGWRVVRAAPHPRKPGEITVWSLARPAARQPDLADIVTEIDHQADGLRTHFTPA</sequence>
<dbReference type="AlphaFoldDB" id="W7IWK3"/>
<protein>
    <recommendedName>
        <fullName evidence="1">N-acetyltransferase domain-containing protein</fullName>
    </recommendedName>
</protein>
<dbReference type="STRING" id="909613.UO65_3884"/>
<dbReference type="GO" id="GO:0016747">
    <property type="term" value="F:acyltransferase activity, transferring groups other than amino-acyl groups"/>
    <property type="evidence" value="ECO:0007669"/>
    <property type="project" value="InterPro"/>
</dbReference>
<evidence type="ECO:0000313" key="2">
    <source>
        <dbReference type="EMBL" id="EWC60831.1"/>
    </source>
</evidence>
<dbReference type="InterPro" id="IPR000182">
    <property type="entry name" value="GNAT_dom"/>
</dbReference>